<evidence type="ECO:0000313" key="3">
    <source>
        <dbReference type="EMBL" id="SCF26074.1"/>
    </source>
</evidence>
<dbReference type="AlphaFoldDB" id="A0A1C4YZH2"/>
<dbReference type="OrthoDB" id="3170516at2"/>
<gene>
    <name evidence="3" type="ORF">GA0070618_4576</name>
</gene>
<dbReference type="EMBL" id="LT607413">
    <property type="protein sequence ID" value="SCF26074.1"/>
    <property type="molecule type" value="Genomic_DNA"/>
</dbReference>
<protein>
    <submittedName>
        <fullName evidence="3">Methylglyoxal reductase</fullName>
    </submittedName>
</protein>
<dbReference type="InParanoid" id="A0A1C4YZH2"/>
<keyword evidence="1" id="KW-0560">Oxidoreductase</keyword>
<evidence type="ECO:0000259" key="2">
    <source>
        <dbReference type="Pfam" id="PF00248"/>
    </source>
</evidence>
<reference evidence="4" key="1">
    <citation type="submission" date="2016-06" db="EMBL/GenBank/DDBJ databases">
        <authorList>
            <person name="Varghese N."/>
            <person name="Submissions Spin"/>
        </authorList>
    </citation>
    <scope>NUCLEOTIDE SEQUENCE [LARGE SCALE GENOMIC DNA]</scope>
    <source>
        <strain evidence="4">DSM 43816</strain>
    </source>
</reference>
<dbReference type="PANTHER" id="PTHR43364">
    <property type="entry name" value="NADH-SPECIFIC METHYLGLYOXAL REDUCTASE-RELATED"/>
    <property type="match status" value="1"/>
</dbReference>
<name>A0A1C4YZH2_MICEC</name>
<dbReference type="GO" id="GO:0005829">
    <property type="term" value="C:cytosol"/>
    <property type="evidence" value="ECO:0007669"/>
    <property type="project" value="TreeGrafter"/>
</dbReference>
<sequence length="332" mass="35589">MKYRPIGRTSLKASVVTFGAMGIGGGFRYPDADDAVSVRAVRAALDRGVNVIDTAPVYGFGHSEEVIGEAVRGRRDEVVIATKCGLWWGDDEGSYRFTWDGHAVKRNLSPRTIRIEVEESLRRLGTDRIDIYYTHNPAMPPFVTPIEDTIATLLALRDEGKILTIGASNCPPEDVETYLAHDAIEIVQRRYNLLSREVRDDILPLCASTGLSLHAYSPLANGLLAGAFTRSAPPAREGSRRDDPLFGDRFGPAMDLVEGLTAVASSLGTTPGALAIAYLLASSDAVNVICGIRREAHLDDVVAGAELVVDASVTAALDELAQGFEATAPVPA</sequence>
<dbReference type="PANTHER" id="PTHR43364:SF4">
    <property type="entry name" value="NAD(P)-LINKED OXIDOREDUCTASE SUPERFAMILY PROTEIN"/>
    <property type="match status" value="1"/>
</dbReference>
<evidence type="ECO:0000256" key="1">
    <source>
        <dbReference type="ARBA" id="ARBA00023002"/>
    </source>
</evidence>
<proteinExistence type="predicted"/>
<dbReference type="RefSeq" id="WP_088983441.1">
    <property type="nucleotide sequence ID" value="NZ_LT607413.1"/>
</dbReference>
<dbReference type="InterPro" id="IPR050523">
    <property type="entry name" value="AKR_Detox_Biosynth"/>
</dbReference>
<organism evidence="3 4">
    <name type="scientific">Micromonospora echinospora</name>
    <name type="common">Micromonospora purpurea</name>
    <dbReference type="NCBI Taxonomy" id="1877"/>
    <lineage>
        <taxon>Bacteria</taxon>
        <taxon>Bacillati</taxon>
        <taxon>Actinomycetota</taxon>
        <taxon>Actinomycetes</taxon>
        <taxon>Micromonosporales</taxon>
        <taxon>Micromonosporaceae</taxon>
        <taxon>Micromonospora</taxon>
    </lineage>
</organism>
<evidence type="ECO:0000313" key="4">
    <source>
        <dbReference type="Proteomes" id="UP000198253"/>
    </source>
</evidence>
<keyword evidence="4" id="KW-1185">Reference proteome</keyword>
<dbReference type="InterPro" id="IPR023210">
    <property type="entry name" value="NADP_OxRdtase_dom"/>
</dbReference>
<feature type="domain" description="NADP-dependent oxidoreductase" evidence="2">
    <location>
        <begin position="17"/>
        <end position="321"/>
    </location>
</feature>
<dbReference type="Proteomes" id="UP000198253">
    <property type="component" value="Chromosome I"/>
</dbReference>
<dbReference type="GO" id="GO:0016491">
    <property type="term" value="F:oxidoreductase activity"/>
    <property type="evidence" value="ECO:0007669"/>
    <property type="project" value="UniProtKB-KW"/>
</dbReference>
<accession>A0A1C4YZH2</accession>
<dbReference type="Pfam" id="PF00248">
    <property type="entry name" value="Aldo_ket_red"/>
    <property type="match status" value="1"/>
</dbReference>
<dbReference type="SUPFAM" id="SSF51430">
    <property type="entry name" value="NAD(P)-linked oxidoreductase"/>
    <property type="match status" value="1"/>
</dbReference>
<dbReference type="Gene3D" id="3.20.20.100">
    <property type="entry name" value="NADP-dependent oxidoreductase domain"/>
    <property type="match status" value="1"/>
</dbReference>
<dbReference type="InterPro" id="IPR036812">
    <property type="entry name" value="NAD(P)_OxRdtase_dom_sf"/>
</dbReference>